<dbReference type="PANTHER" id="PTHR34215">
    <property type="entry name" value="BLL0784 PROTEIN"/>
    <property type="match status" value="1"/>
</dbReference>
<feature type="domain" description="YlxR" evidence="1">
    <location>
        <begin position="13"/>
        <end position="88"/>
    </location>
</feature>
<dbReference type="NCBIfam" id="NF006622">
    <property type="entry name" value="PRK09190.1"/>
    <property type="match status" value="1"/>
</dbReference>
<gene>
    <name evidence="2" type="ORF">ABID16_003730</name>
</gene>
<organism evidence="2 3">
    <name type="scientific">Rhizobium aquaticum</name>
    <dbReference type="NCBI Taxonomy" id="1549636"/>
    <lineage>
        <taxon>Bacteria</taxon>
        <taxon>Pseudomonadati</taxon>
        <taxon>Pseudomonadota</taxon>
        <taxon>Alphaproteobacteria</taxon>
        <taxon>Hyphomicrobiales</taxon>
        <taxon>Rhizobiaceae</taxon>
        <taxon>Rhizobium/Agrobacterium group</taxon>
        <taxon>Rhizobium</taxon>
    </lineage>
</organism>
<dbReference type="InterPro" id="IPR035931">
    <property type="entry name" value="YlxR-like_sf"/>
</dbReference>
<comment type="caution">
    <text evidence="2">The sequence shown here is derived from an EMBL/GenBank/DDBJ whole genome shotgun (WGS) entry which is preliminary data.</text>
</comment>
<accession>A0ABV2J505</accession>
<evidence type="ECO:0000259" key="1">
    <source>
        <dbReference type="Pfam" id="PF04296"/>
    </source>
</evidence>
<dbReference type="InterPro" id="IPR029064">
    <property type="entry name" value="Ribosomal_eL30-like_sf"/>
</dbReference>
<dbReference type="Pfam" id="PF04296">
    <property type="entry name" value="YlxR"/>
    <property type="match status" value="1"/>
</dbReference>
<reference evidence="2 3" key="1">
    <citation type="submission" date="2024-06" db="EMBL/GenBank/DDBJ databases">
        <title>Genomic Encyclopedia of Type Strains, Phase IV (KMG-IV): sequencing the most valuable type-strain genomes for metagenomic binning, comparative biology and taxonomic classification.</title>
        <authorList>
            <person name="Goeker M."/>
        </authorList>
    </citation>
    <scope>NUCLEOTIDE SEQUENCE [LARGE SCALE GENOMIC DNA]</scope>
    <source>
        <strain evidence="2 3">DSM 29780</strain>
    </source>
</reference>
<dbReference type="InterPro" id="IPR037465">
    <property type="entry name" value="YlxR"/>
</dbReference>
<evidence type="ECO:0000313" key="3">
    <source>
        <dbReference type="Proteomes" id="UP001549047"/>
    </source>
</evidence>
<evidence type="ECO:0000313" key="2">
    <source>
        <dbReference type="EMBL" id="MET3615386.1"/>
    </source>
</evidence>
<dbReference type="Gene3D" id="3.30.1330.30">
    <property type="match status" value="1"/>
</dbReference>
<dbReference type="Gene3D" id="3.30.1230.10">
    <property type="entry name" value="YlxR-like"/>
    <property type="match status" value="1"/>
</dbReference>
<keyword evidence="3" id="KW-1185">Reference proteome</keyword>
<dbReference type="SUPFAM" id="SSF55315">
    <property type="entry name" value="L30e-like"/>
    <property type="match status" value="1"/>
</dbReference>
<dbReference type="RefSeq" id="WP_354557864.1">
    <property type="nucleotide sequence ID" value="NZ_JBEPMB010000007.1"/>
</dbReference>
<name>A0ABV2J505_9HYPH</name>
<sequence>MTEDEDISDVNGRQCIVTRESGSVDELIRFVAAPDGTVVPDIKRKLPGRGCWVKAERGVLEKAIAKNLFARALKNKVTVPEGLADQVEHLLAADLAGMINMARKAGEFVSGFAKVDSAVRSGKAIAVLHAQDAADDGVRKVGQARKAFHMLAETDEEIPAYRPFSAEEMVTLMGENGFIHACVLAGKAGEGVVKRARLLERFQSLGNAREKGSGALMNKC</sequence>
<dbReference type="Proteomes" id="UP001549047">
    <property type="component" value="Unassembled WGS sequence"/>
</dbReference>
<proteinExistence type="predicted"/>
<dbReference type="InterPro" id="IPR007393">
    <property type="entry name" value="YlxR_dom"/>
</dbReference>
<protein>
    <submittedName>
        <fullName evidence="2">RNA-binding protein YlxR (DUF448 family)</fullName>
    </submittedName>
</protein>
<dbReference type="PANTHER" id="PTHR34215:SF1">
    <property type="entry name" value="YLXR DOMAIN-CONTAINING PROTEIN"/>
    <property type="match status" value="1"/>
</dbReference>
<dbReference type="EMBL" id="JBEPMB010000007">
    <property type="protein sequence ID" value="MET3615386.1"/>
    <property type="molecule type" value="Genomic_DNA"/>
</dbReference>
<dbReference type="CDD" id="cd00279">
    <property type="entry name" value="YlxR"/>
    <property type="match status" value="1"/>
</dbReference>
<dbReference type="SUPFAM" id="SSF64376">
    <property type="entry name" value="YlxR-like"/>
    <property type="match status" value="1"/>
</dbReference>